<accession>A0A7Y4GUG1</accession>
<gene>
    <name evidence="2" type="ORF">HCN58_20700</name>
</gene>
<evidence type="ECO:0000313" key="3">
    <source>
        <dbReference type="Proteomes" id="UP000544122"/>
    </source>
</evidence>
<evidence type="ECO:0000256" key="1">
    <source>
        <dbReference type="SAM" id="MobiDB-lite"/>
    </source>
</evidence>
<dbReference type="EMBL" id="JAAVLX010000007">
    <property type="protein sequence ID" value="NOJ41977.1"/>
    <property type="molecule type" value="Genomic_DNA"/>
</dbReference>
<name>A0A7Y4GUG1_9BRAD</name>
<organism evidence="2 3">
    <name type="scientific">Bradyrhizobium australiense</name>
    <dbReference type="NCBI Taxonomy" id="2721161"/>
    <lineage>
        <taxon>Bacteria</taxon>
        <taxon>Pseudomonadati</taxon>
        <taxon>Pseudomonadota</taxon>
        <taxon>Alphaproteobacteria</taxon>
        <taxon>Hyphomicrobiales</taxon>
        <taxon>Nitrobacteraceae</taxon>
        <taxon>Bradyrhizobium</taxon>
    </lineage>
</organism>
<proteinExistence type="predicted"/>
<dbReference type="RefSeq" id="WP_171581241.1">
    <property type="nucleotide sequence ID" value="NZ_JAAVLX010000007.1"/>
</dbReference>
<comment type="caution">
    <text evidence="2">The sequence shown here is derived from an EMBL/GenBank/DDBJ whole genome shotgun (WGS) entry which is preliminary data.</text>
</comment>
<protein>
    <submittedName>
        <fullName evidence="2">Uncharacterized protein</fullName>
    </submittedName>
</protein>
<dbReference type="AlphaFoldDB" id="A0A7Y4GUG1"/>
<feature type="compositionally biased region" description="Polar residues" evidence="1">
    <location>
        <begin position="16"/>
        <end position="26"/>
    </location>
</feature>
<sequence>MSTNPMRKNSAAGAKTRNTSTPTAWISRSPAPTPPRIDKNLYARQNGLAISGLSAYYNVTDDPHPPGIPAKLLKPRFLSGTRPRASLLRATKYSGAAGVRHGRDVQCKKENFETL</sequence>
<dbReference type="Proteomes" id="UP000544122">
    <property type="component" value="Unassembled WGS sequence"/>
</dbReference>
<keyword evidence="3" id="KW-1185">Reference proteome</keyword>
<evidence type="ECO:0000313" key="2">
    <source>
        <dbReference type="EMBL" id="NOJ41977.1"/>
    </source>
</evidence>
<feature type="region of interest" description="Disordered" evidence="1">
    <location>
        <begin position="1"/>
        <end position="38"/>
    </location>
</feature>
<reference evidence="2 3" key="1">
    <citation type="submission" date="2020-03" db="EMBL/GenBank/DDBJ databases">
        <title>Bradyrhizobium diversity isolated from nodules of Indigofera sp.</title>
        <authorList>
            <person name="Klepa M."/>
            <person name="Helene L."/>
            <person name="Hungria M."/>
        </authorList>
    </citation>
    <scope>NUCLEOTIDE SEQUENCE [LARGE SCALE GENOMIC DNA]</scope>
    <source>
        <strain evidence="2 3">WSM 1791</strain>
    </source>
</reference>